<gene>
    <name evidence="5" type="ORF">SAMN05216388_10502</name>
</gene>
<dbReference type="OrthoDB" id="102174at2157"/>
<dbReference type="InterPro" id="IPR000917">
    <property type="entry name" value="Sulfatase_N"/>
</dbReference>
<name>A0A1H8W6J8_9EURY</name>
<dbReference type="RefSeq" id="WP_092664526.1">
    <property type="nucleotide sequence ID" value="NZ_FOCX01000050.1"/>
</dbReference>
<proteinExistence type="inferred from homology"/>
<evidence type="ECO:0000256" key="3">
    <source>
        <dbReference type="SAM" id="MobiDB-lite"/>
    </source>
</evidence>
<evidence type="ECO:0000313" key="5">
    <source>
        <dbReference type="EMBL" id="SEP23229.1"/>
    </source>
</evidence>
<feature type="domain" description="Sulfatase N-terminal" evidence="4">
    <location>
        <begin position="3"/>
        <end position="338"/>
    </location>
</feature>
<dbReference type="SUPFAM" id="SSF53649">
    <property type="entry name" value="Alkaline phosphatase-like"/>
    <property type="match status" value="1"/>
</dbReference>
<keyword evidence="2" id="KW-0378">Hydrolase</keyword>
<evidence type="ECO:0000256" key="2">
    <source>
        <dbReference type="ARBA" id="ARBA00022801"/>
    </source>
</evidence>
<dbReference type="GO" id="GO:0004065">
    <property type="term" value="F:arylsulfatase activity"/>
    <property type="evidence" value="ECO:0007669"/>
    <property type="project" value="TreeGrafter"/>
</dbReference>
<dbReference type="EMBL" id="FOCX01000050">
    <property type="protein sequence ID" value="SEP23229.1"/>
    <property type="molecule type" value="Genomic_DNA"/>
</dbReference>
<evidence type="ECO:0000256" key="1">
    <source>
        <dbReference type="ARBA" id="ARBA00008779"/>
    </source>
</evidence>
<feature type="region of interest" description="Disordered" evidence="3">
    <location>
        <begin position="432"/>
        <end position="456"/>
    </location>
</feature>
<dbReference type="Pfam" id="PF00884">
    <property type="entry name" value="Sulfatase"/>
    <property type="match status" value="1"/>
</dbReference>
<dbReference type="PANTHER" id="PTHR42693:SF53">
    <property type="entry name" value="ENDO-4-O-SULFATASE"/>
    <property type="match status" value="1"/>
</dbReference>
<comment type="similarity">
    <text evidence="1">Belongs to the sulfatase family.</text>
</comment>
<evidence type="ECO:0000313" key="6">
    <source>
        <dbReference type="Proteomes" id="UP000198775"/>
    </source>
</evidence>
<dbReference type="AlphaFoldDB" id="A0A1H8W6J8"/>
<reference evidence="6" key="1">
    <citation type="submission" date="2016-10" db="EMBL/GenBank/DDBJ databases">
        <authorList>
            <person name="Varghese N."/>
            <person name="Submissions S."/>
        </authorList>
    </citation>
    <scope>NUCLEOTIDE SEQUENCE [LARGE SCALE GENOMIC DNA]</scope>
    <source>
        <strain evidence="6">IBRC-M 10043</strain>
    </source>
</reference>
<feature type="compositionally biased region" description="Basic and acidic residues" evidence="3">
    <location>
        <begin position="444"/>
        <end position="456"/>
    </location>
</feature>
<protein>
    <submittedName>
        <fullName evidence="5">Arylsulfatase A</fullName>
    </submittedName>
</protein>
<keyword evidence="6" id="KW-1185">Reference proteome</keyword>
<dbReference type="InterPro" id="IPR017850">
    <property type="entry name" value="Alkaline_phosphatase_core_sf"/>
</dbReference>
<evidence type="ECO:0000259" key="4">
    <source>
        <dbReference type="Pfam" id="PF00884"/>
    </source>
</evidence>
<accession>A0A1H8W6J8</accession>
<dbReference type="Gene3D" id="3.40.720.10">
    <property type="entry name" value="Alkaline Phosphatase, subunit A"/>
    <property type="match status" value="1"/>
</dbReference>
<organism evidence="5 6">
    <name type="scientific">Halorientalis persicus</name>
    <dbReference type="NCBI Taxonomy" id="1367881"/>
    <lineage>
        <taxon>Archaea</taxon>
        <taxon>Methanobacteriati</taxon>
        <taxon>Methanobacteriota</taxon>
        <taxon>Stenosarchaea group</taxon>
        <taxon>Halobacteria</taxon>
        <taxon>Halobacteriales</taxon>
        <taxon>Haloarculaceae</taxon>
        <taxon>Halorientalis</taxon>
    </lineage>
</organism>
<dbReference type="InterPro" id="IPR050738">
    <property type="entry name" value="Sulfatase"/>
</dbReference>
<dbReference type="Proteomes" id="UP000198775">
    <property type="component" value="Unassembled WGS sequence"/>
</dbReference>
<dbReference type="PANTHER" id="PTHR42693">
    <property type="entry name" value="ARYLSULFATASE FAMILY MEMBER"/>
    <property type="match status" value="1"/>
</dbReference>
<sequence length="456" mass="52062">MKRNVALIVLDTVRWDRFRENAPRLIEKADTVFTECRTASIWSVPSHASMFTGKLPSEHERTTFDRNMSLQDTVVNDLDGTTACVSANIYASSTYDFSDSFDEFLDISNNRRLPEGEDISKIIRERDVDEGLGKYLSFFRTASEHGAPVKTVLNGMFVKGQNVFRELPVESPFDSGAEVVSRGIKQTVDSIDEPFFLFTNYMDAHAPLYPIRHYRDHSVPNTWDASNYGDGDIQFQENISEEDRQHIKNHQELYECSLDYLDRRVSEMVDWLESNTQKETTVIVTADHGENLRYDGDRNMVSHSSAMTEGLTHVPMLVFNPPSGYPDTYDELWSHLDLRDLVLNISQNSPDIPSRDVIPVEVLGAGEGDFDGPEEYLDLYRRAIRCVYRDGKKWVWDSNGNTWEEVGGDLLDTDSVPNTDIWSESLQDTRKRLKEASSDNEISSEAKDRLEELGYA</sequence>